<dbReference type="HOGENOM" id="CLU_705420_0_0_6"/>
<organism evidence="6 7">
    <name type="scientific">Dickeya dadantii (strain 3937)</name>
    <name type="common">Erwinia chrysanthemi (strain 3937)</name>
    <dbReference type="NCBI Taxonomy" id="198628"/>
    <lineage>
        <taxon>Bacteria</taxon>
        <taxon>Pseudomonadati</taxon>
        <taxon>Pseudomonadota</taxon>
        <taxon>Gammaproteobacteria</taxon>
        <taxon>Enterobacterales</taxon>
        <taxon>Pectobacteriaceae</taxon>
        <taxon>Dickeya</taxon>
    </lineage>
</organism>
<evidence type="ECO:0000256" key="1">
    <source>
        <dbReference type="ARBA" id="ARBA00022598"/>
    </source>
</evidence>
<keyword evidence="2 4" id="KW-0547">Nucleotide-binding</keyword>
<evidence type="ECO:0000313" key="7">
    <source>
        <dbReference type="Proteomes" id="UP000006859"/>
    </source>
</evidence>
<dbReference type="EMBL" id="CP002038">
    <property type="protein sequence ID" value="ADN00751.1"/>
    <property type="molecule type" value="Genomic_DNA"/>
</dbReference>
<dbReference type="InterPro" id="IPR003806">
    <property type="entry name" value="ATP-grasp_PylC-type"/>
</dbReference>
<dbReference type="PANTHER" id="PTHR43585">
    <property type="entry name" value="FUMIPYRROLE BIOSYNTHESIS PROTEIN C"/>
    <property type="match status" value="1"/>
</dbReference>
<gene>
    <name evidence="6" type="ordered locus">Dda3937_01103</name>
</gene>
<dbReference type="Gene3D" id="3.30.470.20">
    <property type="entry name" value="ATP-grasp fold, B domain"/>
    <property type="match status" value="2"/>
</dbReference>
<keyword evidence="3 4" id="KW-0067">ATP-binding</keyword>
<keyword evidence="6" id="KW-0456">Lyase</keyword>
<evidence type="ECO:0000259" key="5">
    <source>
        <dbReference type="PROSITE" id="PS50975"/>
    </source>
</evidence>
<evidence type="ECO:0000256" key="2">
    <source>
        <dbReference type="ARBA" id="ARBA00022741"/>
    </source>
</evidence>
<dbReference type="eggNOG" id="COG2232">
    <property type="taxonomic scope" value="Bacteria"/>
</dbReference>
<dbReference type="GO" id="GO:0016874">
    <property type="term" value="F:ligase activity"/>
    <property type="evidence" value="ECO:0007669"/>
    <property type="project" value="UniProtKB-KW"/>
</dbReference>
<dbReference type="GO" id="GO:0004056">
    <property type="term" value="F:argininosuccinate lyase activity"/>
    <property type="evidence" value="ECO:0007669"/>
    <property type="project" value="UniProtKB-EC"/>
</dbReference>
<dbReference type="Gene3D" id="3.30.1490.20">
    <property type="entry name" value="ATP-grasp fold, A domain"/>
    <property type="match status" value="1"/>
</dbReference>
<dbReference type="PATRIC" id="fig|198628.6.peg.4505"/>
<dbReference type="RefSeq" id="WP_013320143.1">
    <property type="nucleotide sequence ID" value="NC_014500.1"/>
</dbReference>
<feature type="domain" description="ATP-grasp" evidence="5">
    <location>
        <begin position="111"/>
        <end position="302"/>
    </location>
</feature>
<dbReference type="EC" id="4.3.2.1" evidence="6"/>
<evidence type="ECO:0000256" key="4">
    <source>
        <dbReference type="PROSITE-ProRule" id="PRU00409"/>
    </source>
</evidence>
<name>E0SDQ9_DICD3</name>
<dbReference type="PANTHER" id="PTHR43585:SF2">
    <property type="entry name" value="ATP-GRASP ENZYME FSQD"/>
    <property type="match status" value="1"/>
</dbReference>
<protein>
    <submittedName>
        <fullName evidence="6">Argininosuccinate lyase</fullName>
        <ecNumber evidence="6">4.3.2.1</ecNumber>
    </submittedName>
</protein>
<dbReference type="GO" id="GO:0046872">
    <property type="term" value="F:metal ion binding"/>
    <property type="evidence" value="ECO:0007669"/>
    <property type="project" value="InterPro"/>
</dbReference>
<dbReference type="AlphaFoldDB" id="E0SDQ9"/>
<dbReference type="OrthoDB" id="9765608at2"/>
<evidence type="ECO:0000256" key="3">
    <source>
        <dbReference type="ARBA" id="ARBA00022840"/>
    </source>
</evidence>
<dbReference type="SUPFAM" id="SSF56059">
    <property type="entry name" value="Glutathione synthetase ATP-binding domain-like"/>
    <property type="match status" value="1"/>
</dbReference>
<dbReference type="Proteomes" id="UP000006859">
    <property type="component" value="Chromosome"/>
</dbReference>
<dbReference type="InterPro" id="IPR052032">
    <property type="entry name" value="ATP-dep_AA_Ligase"/>
</dbReference>
<dbReference type="InterPro" id="IPR011761">
    <property type="entry name" value="ATP-grasp"/>
</dbReference>
<proteinExistence type="predicted"/>
<keyword evidence="7" id="KW-1185">Reference proteome</keyword>
<keyword evidence="1" id="KW-0436">Ligase</keyword>
<evidence type="ECO:0000313" key="6">
    <source>
        <dbReference type="EMBL" id="ADN00751.1"/>
    </source>
</evidence>
<dbReference type="PROSITE" id="PS50975">
    <property type="entry name" value="ATP_GRASP"/>
    <property type="match status" value="1"/>
</dbReference>
<dbReference type="Pfam" id="PF02655">
    <property type="entry name" value="ATP-grasp_3"/>
    <property type="match status" value="1"/>
</dbReference>
<accession>E0SDQ9</accession>
<dbReference type="STRING" id="198628.Dda3937_01103"/>
<dbReference type="InterPro" id="IPR013815">
    <property type="entry name" value="ATP_grasp_subdomain_1"/>
</dbReference>
<sequence>MEHILFIETRGMNPTGILNAAIARGYHPVIATVQGDEWRQRLREQHIEATLLTVPRLAPQDILSALPFRPVAVITLSDQYLEIGADVARQLDLPHTPVDVLASCRDKQATRRLVAATTVKQPAFARIENRENMHDVVLSELVGFPLIFKPLLGHSSLGVHKFYAQSDVDDFFRQETDRFDFPYIVEHLIEDAELISVEGFVDRIGVHFLGCSSRLLGGEGDCVELGGIFPYRPFEALLYQASREIIRAIDMSFGAFHIEYLVRDNQVYLVEVNPRFPNGPAPSNISRALGGSLDDVIIDLFVNGFSASRPIPKYVSIARALYSEQGGTITNIHVPDDIDADVFISSSTPFKVNRIRSNADRFGFVITASDDVALLDDKVNAIMKQIAIEIG</sequence>
<dbReference type="GO" id="GO:0005524">
    <property type="term" value="F:ATP binding"/>
    <property type="evidence" value="ECO:0007669"/>
    <property type="project" value="UniProtKB-UniRule"/>
</dbReference>
<reference evidence="6 7" key="1">
    <citation type="journal article" date="2011" name="J. Bacteriol.">
        <title>Genome sequence of the plant-pathogenic bacterium Dickeya dadantii 3937.</title>
        <authorList>
            <person name="Glasner J.D."/>
            <person name="Yang C.H."/>
            <person name="Reverchon S."/>
            <person name="Hugouvieux-Cotte-Pattat N."/>
            <person name="Condemine G."/>
            <person name="Bohin J.P."/>
            <person name="Van Gijsegem F."/>
            <person name="Yang S."/>
            <person name="Franza T."/>
            <person name="Expert D."/>
            <person name="Plunkett G. III"/>
            <person name="San Francisco M.J."/>
            <person name="Charkowski A.O."/>
            <person name="Py B."/>
            <person name="Bell K."/>
            <person name="Rauscher L."/>
            <person name="Rodriguez-Palenzuela P."/>
            <person name="Toussaint A."/>
            <person name="Holeva M.C."/>
            <person name="He S.Y."/>
            <person name="Douet V."/>
            <person name="Boccara M."/>
            <person name="Blanco C."/>
            <person name="Toth I."/>
            <person name="Anderson B.D."/>
            <person name="Biehl B.S."/>
            <person name="Mau B."/>
            <person name="Flynn S.M."/>
            <person name="Barras F."/>
            <person name="Lindeberg M."/>
            <person name="Birch P.R."/>
            <person name="Tsuyumu S."/>
            <person name="Shi X."/>
            <person name="Hibbing M."/>
            <person name="Yap M.N."/>
            <person name="Carpentier M."/>
            <person name="Dassa E."/>
            <person name="Umehara M."/>
            <person name="Kim J.F."/>
            <person name="Rusch M."/>
            <person name="Soni P."/>
            <person name="Mayhew G.F."/>
            <person name="Fouts D.E."/>
            <person name="Gill S.R."/>
            <person name="Blattner F.R."/>
            <person name="Keen N.T."/>
            <person name="Perna N.T."/>
        </authorList>
    </citation>
    <scope>NUCLEOTIDE SEQUENCE [LARGE SCALE GENOMIC DNA]</scope>
    <source>
        <strain evidence="6 7">3937</strain>
    </source>
</reference>
<dbReference type="KEGG" id="ddd:Dda3937_01103"/>